<protein>
    <recommendedName>
        <fullName evidence="5">phosphoethanolamine N-methyltransferase</fullName>
        <ecNumber evidence="5">2.1.1.103</ecNumber>
    </recommendedName>
</protein>
<dbReference type="SUPFAM" id="SSF53335">
    <property type="entry name" value="S-adenosyl-L-methionine-dependent methyltransferases"/>
    <property type="match status" value="1"/>
</dbReference>
<evidence type="ECO:0000259" key="8">
    <source>
        <dbReference type="Pfam" id="PF17987"/>
    </source>
</evidence>
<dbReference type="EMBL" id="JAUCMV010000003">
    <property type="protein sequence ID" value="KAK0409713.1"/>
    <property type="molecule type" value="Genomic_DNA"/>
</dbReference>
<accession>A0AA39LU48</accession>
<evidence type="ECO:0000313" key="9">
    <source>
        <dbReference type="EMBL" id="KAK0409713.1"/>
    </source>
</evidence>
<feature type="domain" description="Phosphoethanolamine N-methyltransferase 2 N-terminal" evidence="8">
    <location>
        <begin position="68"/>
        <end position="173"/>
    </location>
</feature>
<evidence type="ECO:0000313" key="10">
    <source>
        <dbReference type="Proteomes" id="UP001175271"/>
    </source>
</evidence>
<evidence type="ECO:0000256" key="6">
    <source>
        <dbReference type="ARBA" id="ARBA00047619"/>
    </source>
</evidence>
<evidence type="ECO:0000256" key="5">
    <source>
        <dbReference type="ARBA" id="ARBA00035674"/>
    </source>
</evidence>
<keyword evidence="10" id="KW-1185">Reference proteome</keyword>
<proteinExistence type="predicted"/>
<dbReference type="GO" id="GO:0000234">
    <property type="term" value="F:phosphoethanolamine N-methyltransferase activity"/>
    <property type="evidence" value="ECO:0007669"/>
    <property type="project" value="UniProtKB-EC"/>
</dbReference>
<comment type="catalytic activity">
    <reaction evidence="7">
        <text>N-methylethanolamine phosphate + S-adenosyl-L-methionine = N,N-dimethylethanolamine phosphate + S-adenosyl-L-homocysteine + H(+)</text>
        <dbReference type="Rhea" id="RHEA:25321"/>
        <dbReference type="ChEBI" id="CHEBI:15378"/>
        <dbReference type="ChEBI" id="CHEBI:57781"/>
        <dbReference type="ChEBI" id="CHEBI:57856"/>
        <dbReference type="ChEBI" id="CHEBI:58641"/>
        <dbReference type="ChEBI" id="CHEBI:59789"/>
        <dbReference type="EC" id="2.1.1.103"/>
    </reaction>
    <physiologicalReaction direction="left-to-right" evidence="7">
        <dbReference type="Rhea" id="RHEA:25322"/>
    </physiologicalReaction>
</comment>
<keyword evidence="4" id="KW-0808">Transferase</keyword>
<keyword evidence="3" id="KW-0489">Methyltransferase</keyword>
<dbReference type="GO" id="GO:0032259">
    <property type="term" value="P:methylation"/>
    <property type="evidence" value="ECO:0007669"/>
    <property type="project" value="UniProtKB-KW"/>
</dbReference>
<dbReference type="InterPro" id="IPR029063">
    <property type="entry name" value="SAM-dependent_MTases_sf"/>
</dbReference>
<dbReference type="CDD" id="cd02440">
    <property type="entry name" value="AdoMet_MTases"/>
    <property type="match status" value="1"/>
</dbReference>
<dbReference type="EC" id="2.1.1.103" evidence="5"/>
<dbReference type="Gene3D" id="3.40.50.150">
    <property type="entry name" value="Vaccinia Virus protein VP39"/>
    <property type="match status" value="1"/>
</dbReference>
<dbReference type="Pfam" id="PF13489">
    <property type="entry name" value="Methyltransf_23"/>
    <property type="match status" value="1"/>
</dbReference>
<name>A0AA39LU48_9BILA</name>
<dbReference type="Pfam" id="PF17987">
    <property type="entry name" value="PMT2_N"/>
    <property type="match status" value="1"/>
</dbReference>
<comment type="pathway">
    <text evidence="2">Lipid metabolism.</text>
</comment>
<sequence>MPASERELAVAVYHRSTVEGKLNVLYVTGSDCPKDEKDMRDAFNSGADLEVVRHLVGFSELAEKKQNVFDALVVNKLLITDQIVNEPQKLDVLVTAAFKVLKLGGVFVIREDLSSFNVQKISQLTNYFDVYRVNEDGKNIGFDFYAMNQVKAAIFAQQNFLDVYWVFTKKAFPGQYEENLVTFRDFLDKTQYTDNGITAYEWIFGDNFISPGGAPENLKFLKRFKNLKTGQTMLDIGVGIGGGARQAAHEFGLHVVGCDLSANMLSHAFERNQRDKDCRVSYSITDILVYDYPEGTFDYVYSRDCIHHIEDVDKLFEQIYKCLKPGGEVVISAYARGLNEYQPKFAEYVKNRHYHMKTLDEYRQLCEKVGFVDVKTENITARFGEILDEEREKVEKDKEDFIKKFDQSTYDRIVDGWKDKVQYIADDNHNWVVFQAVKPLH</sequence>
<evidence type="ECO:0000256" key="3">
    <source>
        <dbReference type="ARBA" id="ARBA00022603"/>
    </source>
</evidence>
<comment type="caution">
    <text evidence="9">The sequence shown here is derived from an EMBL/GenBank/DDBJ whole genome shotgun (WGS) entry which is preliminary data.</text>
</comment>
<comment type="catalytic activity">
    <reaction evidence="6">
        <text>N,N-dimethylethanolamine phosphate + S-adenosyl-L-methionine = phosphocholine + S-adenosyl-L-homocysteine + H(+)</text>
        <dbReference type="Rhea" id="RHEA:25325"/>
        <dbReference type="ChEBI" id="CHEBI:15378"/>
        <dbReference type="ChEBI" id="CHEBI:57856"/>
        <dbReference type="ChEBI" id="CHEBI:58641"/>
        <dbReference type="ChEBI" id="CHEBI:59789"/>
        <dbReference type="ChEBI" id="CHEBI:295975"/>
        <dbReference type="EC" id="2.1.1.103"/>
    </reaction>
    <physiologicalReaction direction="left-to-right" evidence="6">
        <dbReference type="Rhea" id="RHEA:25326"/>
    </physiologicalReaction>
</comment>
<gene>
    <name evidence="9" type="ORF">QR680_004706</name>
</gene>
<dbReference type="Proteomes" id="UP001175271">
    <property type="component" value="Unassembled WGS sequence"/>
</dbReference>
<evidence type="ECO:0000256" key="7">
    <source>
        <dbReference type="ARBA" id="ARBA00047841"/>
    </source>
</evidence>
<dbReference type="AlphaFoldDB" id="A0AA39LU48"/>
<evidence type="ECO:0000256" key="2">
    <source>
        <dbReference type="ARBA" id="ARBA00005189"/>
    </source>
</evidence>
<comment type="pathway">
    <text evidence="1">Phospholipid metabolism; phosphatidylcholine biosynthesis.</text>
</comment>
<dbReference type="PANTHER" id="PTHR44307:SF2">
    <property type="entry name" value="PHOSPHOETHANOLAMINE METHYLTRANSFERASE ISOFORM X1"/>
    <property type="match status" value="1"/>
</dbReference>
<dbReference type="PANTHER" id="PTHR44307">
    <property type="entry name" value="PHOSPHOETHANOLAMINE METHYLTRANSFERASE"/>
    <property type="match status" value="1"/>
</dbReference>
<reference evidence="9" key="1">
    <citation type="submission" date="2023-06" db="EMBL/GenBank/DDBJ databases">
        <title>Genomic analysis of the entomopathogenic nematode Steinernema hermaphroditum.</title>
        <authorList>
            <person name="Schwarz E.M."/>
            <person name="Heppert J.K."/>
            <person name="Baniya A."/>
            <person name="Schwartz H.T."/>
            <person name="Tan C.-H."/>
            <person name="Antoshechkin I."/>
            <person name="Sternberg P.W."/>
            <person name="Goodrich-Blair H."/>
            <person name="Dillman A.R."/>
        </authorList>
    </citation>
    <scope>NUCLEOTIDE SEQUENCE</scope>
    <source>
        <strain evidence="9">PS9179</strain>
        <tissue evidence="9">Whole animal</tissue>
    </source>
</reference>
<organism evidence="9 10">
    <name type="scientific">Steinernema hermaphroditum</name>
    <dbReference type="NCBI Taxonomy" id="289476"/>
    <lineage>
        <taxon>Eukaryota</taxon>
        <taxon>Metazoa</taxon>
        <taxon>Ecdysozoa</taxon>
        <taxon>Nematoda</taxon>
        <taxon>Chromadorea</taxon>
        <taxon>Rhabditida</taxon>
        <taxon>Tylenchina</taxon>
        <taxon>Panagrolaimomorpha</taxon>
        <taxon>Strongyloidoidea</taxon>
        <taxon>Steinernematidae</taxon>
        <taxon>Steinernema</taxon>
    </lineage>
</organism>
<evidence type="ECO:0000256" key="4">
    <source>
        <dbReference type="ARBA" id="ARBA00022679"/>
    </source>
</evidence>
<evidence type="ECO:0000256" key="1">
    <source>
        <dbReference type="ARBA" id="ARBA00004969"/>
    </source>
</evidence>
<dbReference type="InterPro" id="IPR040516">
    <property type="entry name" value="PMT2_N"/>
</dbReference>